<gene>
    <name evidence="2" type="ORF">EBB54_16470</name>
</gene>
<name>A0A426DJB0_9FIRM</name>
<accession>A0A426DJB0</accession>
<dbReference type="Gene3D" id="3.90.1010.20">
    <property type="match status" value="1"/>
</dbReference>
<dbReference type="Pfam" id="PF04205">
    <property type="entry name" value="FMN_bind"/>
    <property type="match status" value="1"/>
</dbReference>
<evidence type="ECO:0000259" key="1">
    <source>
        <dbReference type="SMART" id="SM00900"/>
    </source>
</evidence>
<dbReference type="GO" id="GO:0016020">
    <property type="term" value="C:membrane"/>
    <property type="evidence" value="ECO:0007669"/>
    <property type="project" value="InterPro"/>
</dbReference>
<evidence type="ECO:0000313" key="3">
    <source>
        <dbReference type="Proteomes" id="UP000274920"/>
    </source>
</evidence>
<sequence>MKLSRKRILSFTAIFLFLIVLIFTAVYLKSVAEYKRSVKETTFSNLDISNVPDGGYVGEYDVDFVYAKVEVTVQNGVITNIDILEHKNGRGSRAEVVVDRIIEEQKIDVDAVSGATNSSIVIKKAVENALTGEK</sequence>
<reference evidence="2" key="1">
    <citation type="submission" date="2018-10" db="EMBL/GenBank/DDBJ databases">
        <title>Schaedlerella arabinophila gen. nov. sp. nov., isolated from the mouse intestinal tract and comparative analysis with the genome of the closely related altered Schaedler flora strain ASF502.</title>
        <authorList>
            <person name="Miyake S."/>
            <person name="Soh M."/>
            <person name="Seedorf H."/>
        </authorList>
    </citation>
    <scope>NUCLEOTIDE SEQUENCE [LARGE SCALE GENOMIC DNA]</scope>
    <source>
        <strain evidence="2">DSM 106076</strain>
    </source>
</reference>
<dbReference type="AlphaFoldDB" id="A0A426DJB0"/>
<keyword evidence="3" id="KW-1185">Reference proteome</keyword>
<protein>
    <submittedName>
        <fullName evidence="2">FMN-binding protein</fullName>
    </submittedName>
</protein>
<dbReference type="EMBL" id="RHJS01000002">
    <property type="protein sequence ID" value="RRK32774.1"/>
    <property type="molecule type" value="Genomic_DNA"/>
</dbReference>
<organism evidence="2 3">
    <name type="scientific">Schaedlerella arabinosiphila</name>
    <dbReference type="NCBI Taxonomy" id="2044587"/>
    <lineage>
        <taxon>Bacteria</taxon>
        <taxon>Bacillati</taxon>
        <taxon>Bacillota</taxon>
        <taxon>Clostridia</taxon>
        <taxon>Lachnospirales</taxon>
        <taxon>Lachnospiraceae</taxon>
        <taxon>Schaedlerella</taxon>
    </lineage>
</organism>
<dbReference type="InterPro" id="IPR007329">
    <property type="entry name" value="FMN-bd"/>
</dbReference>
<dbReference type="Proteomes" id="UP000274920">
    <property type="component" value="Unassembled WGS sequence"/>
</dbReference>
<dbReference type="GO" id="GO:0010181">
    <property type="term" value="F:FMN binding"/>
    <property type="evidence" value="ECO:0007669"/>
    <property type="project" value="InterPro"/>
</dbReference>
<comment type="caution">
    <text evidence="2">The sequence shown here is derived from an EMBL/GenBank/DDBJ whole genome shotgun (WGS) entry which is preliminary data.</text>
</comment>
<evidence type="ECO:0000313" key="2">
    <source>
        <dbReference type="EMBL" id="RRK32774.1"/>
    </source>
</evidence>
<proteinExistence type="predicted"/>
<dbReference type="RefSeq" id="WP_125128207.1">
    <property type="nucleotide sequence ID" value="NZ_RHJS01000002.1"/>
</dbReference>
<dbReference type="SMART" id="SM00900">
    <property type="entry name" value="FMN_bind"/>
    <property type="match status" value="1"/>
</dbReference>
<feature type="domain" description="FMN-binding" evidence="1">
    <location>
        <begin position="65"/>
        <end position="133"/>
    </location>
</feature>